<dbReference type="Pfam" id="PF18403">
    <property type="entry name" value="Thioredoxin_15"/>
    <property type="match status" value="1"/>
</dbReference>
<feature type="compositionally biased region" description="Basic and acidic residues" evidence="12">
    <location>
        <begin position="263"/>
        <end position="274"/>
    </location>
</feature>
<dbReference type="InterPro" id="IPR040693">
    <property type="entry name" value="UGGT_TRXL_1"/>
</dbReference>
<dbReference type="OrthoDB" id="27683at2759"/>
<dbReference type="InterPro" id="IPR029044">
    <property type="entry name" value="Nucleotide-diphossugar_trans"/>
</dbReference>
<sequence>MKNIINMMWHTGLLSLLLVSLVVGNIDNKKHNKYVTTLINAKWNETPIVLEISEYLNEKNPSYFWKFIDSVSNDNKKNGNPINEKEEYDRSLLLAGEFLSSTEISLLKLTLSLRIHSARVEMFSQMAELKKQDVNAINNNINDCHNFVDINGKFTCNIAEIDDILLNYNYDELKNDKNDNKTYSIDHEYPILSKTTSSLPVVILYGQIGTDGFNDFHVKLKQLTDDKKIKYILRHNVKKRSDNLLRLSGYGVELQMKSTEYKATDDTDIKDNNDNKNSQDNNDGVEEIDGINFNKLKKLYPDKLNELDKLQNHLLDTSDEISALKVWQFQELSHQAAQRILSSPSIDAINVLTDISQNFPMQAKSLIRIKVNNEMKKEMKANQEIFFSNLHIQPSDTAFFINGLFFDLDSIDILSIIDTLRSELIVMESIYKIGINNKKMDKLLSLDLSNGNSDNQEFAIDIRDTAIIWINDLEKDLRYNRWSSSLTSLLRPTFPGMLRNIRRNMYNLVLIIDPLSELSKPLLSTVEALHSHSAPIRVGFVFLTNSNKLLTGFNDPSIAVNNAYHYLADTKGHKHAVEFLSSLLTYKKNKDNKTYKLTVDDIKKLLLKRDSSANVDYIFDEESEYDVGRYLANDFIKRTGFKKFPQALMNGIPLPSTSTSDADSFEETVLSSIMTQTPILQKAVYKGEVNEGDNIIDFIMEQPNVMPRLNEKILKNDPTQWLNLIGNVQTINNNNLINWSIEDTSAWIMKNSNYLLMQKRNNKIKHYHYTYWIIVDLENKYSRKLLREAIHHLETTSDVRMTIIISKKYDNNNLNNINNYALTLLNTKKSLSKDKLILYMKKLIQEETYDNIINNKFNYNDYDDILYDNNNENELMLNVHNYFVDIIADNNLLSNKFGVICNGRLIGQFDDDELFTREDFSLLEKYSYSTYGEKLNKIIDEIETFTDDDDEEEDDNDVDDFKMKEITDDTIMQISSLLVPRQQTRIRYEIPSSGENHSVVKVKANDKKNVAFNLVGIVDPVSRGAQKLGAILSTLQKSLNCNIKIYLNCVDKNSDMPLKSFYRFVFDSELQFTNDGNVAGAVAKFTKLPTSSLLTQYIHAPENWLVQVVQSVYDLDNIKLDNVAIGVHSEYELEYLLLEGHCFEASMGNPPRGLQMTLGTEIQPVMVDTIVMANLGYFQLKANPGEWLLRLRQGRSSEIYDINSVDGQDAIQNGNQVKVLISSLKSHVLKLKVTKKPDKLAVDLLGEDDKKSGIWNSISRTFGSEDGEEKEEKINIFSLASGHLYERFLKIMMLSVLKHTKSPVKFWFLKNYLSPTLKDFLPHMAEEYGFEYELVEYKWPRWLHQQTEKQRTIWGYKILFLDVLFPLDVKKIIFVDADQVVRADLNELVELDLEGAPYAYTPFCDSRREMDGFRFWKQGYWKTHLQGRSYHISALYVVDLQRFRRIAAGDRLRGQYQALSSDPNSLSNLDQDLPNNMIHQVAIKTLPQDWLWCETWCSDKSKKNAKTIDLCNNPQTKEAKLQAAMRILPEWTGYDDEIKKLQQKIENSNKLHEEEDKVDTDNLEKHEEL</sequence>
<evidence type="ECO:0000256" key="5">
    <source>
        <dbReference type="ARBA" id="ARBA00022676"/>
    </source>
</evidence>
<dbReference type="InterPro" id="IPR040694">
    <property type="entry name" value="UGGT_TRXL_2"/>
</dbReference>
<dbReference type="GO" id="GO:0018279">
    <property type="term" value="P:protein N-linked glycosylation via asparagine"/>
    <property type="evidence" value="ECO:0007669"/>
    <property type="project" value="TreeGrafter"/>
</dbReference>
<dbReference type="GO" id="GO:0005788">
    <property type="term" value="C:endoplasmic reticulum lumen"/>
    <property type="evidence" value="ECO:0007669"/>
    <property type="project" value="UniProtKB-SubCell"/>
</dbReference>
<organism evidence="19 20">
    <name type="scientific">Aphidius gifuensis</name>
    <name type="common">Parasitoid wasp</name>
    <dbReference type="NCBI Taxonomy" id="684658"/>
    <lineage>
        <taxon>Eukaryota</taxon>
        <taxon>Metazoa</taxon>
        <taxon>Ecdysozoa</taxon>
        <taxon>Arthropoda</taxon>
        <taxon>Hexapoda</taxon>
        <taxon>Insecta</taxon>
        <taxon>Pterygota</taxon>
        <taxon>Neoptera</taxon>
        <taxon>Endopterygota</taxon>
        <taxon>Hymenoptera</taxon>
        <taxon>Apocrita</taxon>
        <taxon>Ichneumonoidea</taxon>
        <taxon>Braconidae</taxon>
        <taxon>Aphidiinae</taxon>
        <taxon>Aphidius</taxon>
    </lineage>
</organism>
<keyword evidence="8" id="KW-0256">Endoplasmic reticulum</keyword>
<evidence type="ECO:0000256" key="6">
    <source>
        <dbReference type="ARBA" id="ARBA00022679"/>
    </source>
</evidence>
<dbReference type="InterPro" id="IPR040497">
    <property type="entry name" value="Glyco_transf_24"/>
</dbReference>
<comment type="catalytic activity">
    <reaction evidence="11">
        <text>N(4)-(alpha-D-Man-(1-&gt;2)-alpha-D-Man-(1-&gt;2)-alpha-D-Man-(1-&gt;3)-[alpha-D-Man-(1-&gt;2)-alpha-D-Man-(1-&gt;3)-[alpha-D-Man-(1-&gt;2)-alpha-D-Man-(1-&gt;6)]-alpha-D-Man-(1-&gt;6)]-beta-D-Man-(1-&gt;4)-beta-D-GlcNAc-(1-&gt;4)-beta-D-GlcNAc)-L-asparaginyl-[protein] (N-glucan mannose isomer 9A1,2,3B1,2,3) + UDP-alpha-D-glucose = N(4)-(alpha-D-Glc-(1-&gt;3)-alpha-D-Man-(1-&gt;2)-alpha-D-Man-(1-&gt;2)-alpha-D-Man-(1-&gt;3)-[alpha-D-Man-(1-&gt;2)-alpha-D-Man-(1-&gt;3)-[alpha-D-Man-(1-&gt;2)-alpha-D-Man-(1-&gt;6)]-alpha-D-Man-(1-&gt;6)]-beta-D-Man-(1-&gt;4)-beta-D-GlcNAc-(1-&gt;4)-beta-D-GlcNAc)-L-asparaginyl-[protein] + UDP + H(+)</text>
        <dbReference type="Rhea" id="RHEA:61304"/>
        <dbReference type="Rhea" id="RHEA-COMP:14356"/>
        <dbReference type="Rhea" id="RHEA-COMP:14357"/>
        <dbReference type="ChEBI" id="CHEBI:15378"/>
        <dbReference type="ChEBI" id="CHEBI:58223"/>
        <dbReference type="ChEBI" id="CHEBI:58885"/>
        <dbReference type="ChEBI" id="CHEBI:59080"/>
        <dbReference type="ChEBI" id="CHEBI:139493"/>
    </reaction>
</comment>
<comment type="caution">
    <text evidence="19">The sequence shown here is derived from an EMBL/GenBank/DDBJ whole genome shotgun (WGS) entry which is preliminary data.</text>
</comment>
<evidence type="ECO:0000256" key="13">
    <source>
        <dbReference type="SAM" id="SignalP"/>
    </source>
</evidence>
<dbReference type="Gene3D" id="3.90.550.10">
    <property type="entry name" value="Spore Coat Polysaccharide Biosynthesis Protein SpsA, Chain A"/>
    <property type="match status" value="1"/>
</dbReference>
<evidence type="ECO:0000259" key="14">
    <source>
        <dbReference type="Pfam" id="PF18400"/>
    </source>
</evidence>
<evidence type="ECO:0000256" key="4">
    <source>
        <dbReference type="ARBA" id="ARBA00006351"/>
    </source>
</evidence>
<feature type="domain" description="Glucosyltransferase 24 catalytic" evidence="18">
    <location>
        <begin position="1274"/>
        <end position="1541"/>
    </location>
</feature>
<dbReference type="Pfam" id="PF18401">
    <property type="entry name" value="Thioredoxin_13"/>
    <property type="match status" value="1"/>
</dbReference>
<protein>
    <recommendedName>
        <fullName evidence="21">UDP-glucose:glycoprotein glucosyltransferase</fullName>
    </recommendedName>
</protein>
<evidence type="ECO:0000256" key="2">
    <source>
        <dbReference type="ARBA" id="ARBA00004319"/>
    </source>
</evidence>
<dbReference type="PANTHER" id="PTHR11226:SF0">
    <property type="entry name" value="UDP-GLUCOSE:GLYCOPROTEIN GLUCOSYLTRANSFERASE"/>
    <property type="match status" value="1"/>
</dbReference>
<dbReference type="GO" id="GO:0036503">
    <property type="term" value="P:ERAD pathway"/>
    <property type="evidence" value="ECO:0007669"/>
    <property type="project" value="TreeGrafter"/>
</dbReference>
<feature type="domain" description="UGGT thioredoxin-like" evidence="15">
    <location>
        <begin position="318"/>
        <end position="447"/>
    </location>
</feature>
<comment type="similarity">
    <text evidence="4">Belongs to the glycosyltransferase 8 family.</text>
</comment>
<evidence type="ECO:0000256" key="9">
    <source>
        <dbReference type="ARBA" id="ARBA00023180"/>
    </source>
</evidence>
<feature type="chain" id="PRO_5032599006" description="UDP-glucose:glycoprotein glucosyltransferase" evidence="13">
    <location>
        <begin position="25"/>
        <end position="1569"/>
    </location>
</feature>
<feature type="signal peptide" evidence="13">
    <location>
        <begin position="1"/>
        <end position="24"/>
    </location>
</feature>
<keyword evidence="6" id="KW-0808">Transferase</keyword>
<feature type="domain" description="UGGT thioredoxin-like" evidence="16">
    <location>
        <begin position="460"/>
        <end position="713"/>
    </location>
</feature>
<comment type="function">
    <text evidence="10">Recognizes glycoproteins with minor folding defects. Reglucosylates single N-glycans near the misfolded part of the protein, thus providing quality control for protein folding in the endoplasmic reticulum. Reglucosylated proteins are recognized by calreticulin for recycling to the endoplasmic reticulum and refolding or degradation.</text>
</comment>
<dbReference type="CDD" id="cd06432">
    <property type="entry name" value="GT8_HUGT1_C_like"/>
    <property type="match status" value="1"/>
</dbReference>
<dbReference type="SUPFAM" id="SSF53448">
    <property type="entry name" value="Nucleotide-diphospho-sugar transferases"/>
    <property type="match status" value="1"/>
</dbReference>
<feature type="compositionally biased region" description="Basic and acidic residues" evidence="12">
    <location>
        <begin position="1547"/>
        <end position="1569"/>
    </location>
</feature>
<keyword evidence="20" id="KW-1185">Reference proteome</keyword>
<keyword evidence="9" id="KW-0325">Glycoprotein</keyword>
<comment type="cofactor">
    <cofactor evidence="1">
        <name>Ca(2+)</name>
        <dbReference type="ChEBI" id="CHEBI:29108"/>
    </cofactor>
</comment>
<dbReference type="InterPro" id="IPR040525">
    <property type="entry name" value="UGGT_TRXL_4"/>
</dbReference>
<dbReference type="PANTHER" id="PTHR11226">
    <property type="entry name" value="UDP-GLUCOSE GLYCOPROTEIN:GLUCOSYLTRANSFERASE"/>
    <property type="match status" value="1"/>
</dbReference>
<dbReference type="Pfam" id="PF18400">
    <property type="entry name" value="Thioredoxin_12"/>
    <property type="match status" value="1"/>
</dbReference>
<evidence type="ECO:0000313" key="20">
    <source>
        <dbReference type="Proteomes" id="UP000639338"/>
    </source>
</evidence>
<dbReference type="GO" id="GO:0003980">
    <property type="term" value="F:UDP-glucose:glycoprotein glucosyltransferase activity"/>
    <property type="evidence" value="ECO:0007669"/>
    <property type="project" value="InterPro"/>
</dbReference>
<accession>A0A834Y409</accession>
<dbReference type="Pfam" id="PF18404">
    <property type="entry name" value="Glyco_transf_24"/>
    <property type="match status" value="1"/>
</dbReference>
<evidence type="ECO:0000256" key="10">
    <source>
        <dbReference type="ARBA" id="ARBA00045874"/>
    </source>
</evidence>
<comment type="subcellular location">
    <subcellularLocation>
        <location evidence="2">Endoplasmic reticulum lumen</location>
    </subcellularLocation>
</comment>
<feature type="domain" description="UGGT thioredoxin-like" evidence="14">
    <location>
        <begin position="45"/>
        <end position="242"/>
    </location>
</feature>
<dbReference type="Proteomes" id="UP000639338">
    <property type="component" value="Unassembled WGS sequence"/>
</dbReference>
<evidence type="ECO:0000256" key="8">
    <source>
        <dbReference type="ARBA" id="ARBA00022824"/>
    </source>
</evidence>
<dbReference type="EMBL" id="JACMRX010000001">
    <property type="protein sequence ID" value="KAF7996744.1"/>
    <property type="molecule type" value="Genomic_DNA"/>
</dbReference>
<dbReference type="GO" id="GO:0051082">
    <property type="term" value="F:unfolded protein binding"/>
    <property type="evidence" value="ECO:0007669"/>
    <property type="project" value="TreeGrafter"/>
</dbReference>
<keyword evidence="7 13" id="KW-0732">Signal</keyword>
<name>A0A834Y409_APHGI</name>
<comment type="pathway">
    <text evidence="3">Protein modification; protein glycosylation.</text>
</comment>
<evidence type="ECO:0008006" key="21">
    <source>
        <dbReference type="Google" id="ProtNLM"/>
    </source>
</evidence>
<evidence type="ECO:0000256" key="7">
    <source>
        <dbReference type="ARBA" id="ARBA00022729"/>
    </source>
</evidence>
<gene>
    <name evidence="19" type="ORF">HCN44_002390</name>
</gene>
<feature type="domain" description="UDP-glucose:glycoprotein glucosyltransferase thioredoxin-like" evidence="17">
    <location>
        <begin position="741"/>
        <end position="977"/>
    </location>
</feature>
<feature type="region of interest" description="Disordered" evidence="12">
    <location>
        <begin position="1546"/>
        <end position="1569"/>
    </location>
</feature>
<dbReference type="InterPro" id="IPR009448">
    <property type="entry name" value="UDP-g_GGtrans"/>
</dbReference>
<keyword evidence="5" id="KW-0328">Glycosyltransferase</keyword>
<evidence type="ECO:0000256" key="11">
    <source>
        <dbReference type="ARBA" id="ARBA00048456"/>
    </source>
</evidence>
<reference evidence="19 20" key="1">
    <citation type="submission" date="2020-08" db="EMBL/GenBank/DDBJ databases">
        <title>Aphidius gifuensis genome sequencing and assembly.</title>
        <authorList>
            <person name="Du Z."/>
        </authorList>
    </citation>
    <scope>NUCLEOTIDE SEQUENCE [LARGE SCALE GENOMIC DNA]</scope>
    <source>
        <strain evidence="19">YNYX2018</strain>
        <tissue evidence="19">Adults</tissue>
    </source>
</reference>
<dbReference type="FunFam" id="3.90.550.10:FF:000004">
    <property type="entry name" value="UDP-glucose glycoprotein glucosyltransferase 1"/>
    <property type="match status" value="1"/>
</dbReference>
<evidence type="ECO:0000259" key="16">
    <source>
        <dbReference type="Pfam" id="PF18402"/>
    </source>
</evidence>
<feature type="region of interest" description="Disordered" evidence="12">
    <location>
        <begin position="263"/>
        <end position="287"/>
    </location>
</feature>
<dbReference type="UniPathway" id="UPA00378"/>
<dbReference type="InterPro" id="IPR040692">
    <property type="entry name" value="UGGT_TRXL_3"/>
</dbReference>
<evidence type="ECO:0000259" key="17">
    <source>
        <dbReference type="Pfam" id="PF18403"/>
    </source>
</evidence>
<evidence type="ECO:0000259" key="18">
    <source>
        <dbReference type="Pfam" id="PF18404"/>
    </source>
</evidence>
<evidence type="ECO:0000256" key="3">
    <source>
        <dbReference type="ARBA" id="ARBA00004922"/>
    </source>
</evidence>
<evidence type="ECO:0000256" key="12">
    <source>
        <dbReference type="SAM" id="MobiDB-lite"/>
    </source>
</evidence>
<dbReference type="Pfam" id="PF18402">
    <property type="entry name" value="Thioredoxin_14"/>
    <property type="match status" value="1"/>
</dbReference>
<evidence type="ECO:0000259" key="15">
    <source>
        <dbReference type="Pfam" id="PF18401"/>
    </source>
</evidence>
<proteinExistence type="inferred from homology"/>
<dbReference type="Pfam" id="PF06427">
    <property type="entry name" value="UDP-g_GGTase"/>
    <property type="match status" value="1"/>
</dbReference>
<evidence type="ECO:0000313" key="19">
    <source>
        <dbReference type="EMBL" id="KAF7996744.1"/>
    </source>
</evidence>
<evidence type="ECO:0000256" key="1">
    <source>
        <dbReference type="ARBA" id="ARBA00001913"/>
    </source>
</evidence>